<name>A0A1W6LPW9_9BACT</name>
<evidence type="ECO:0000256" key="2">
    <source>
        <dbReference type="ARBA" id="ARBA00022679"/>
    </source>
</evidence>
<reference evidence="7" key="1">
    <citation type="submission" date="2017-04" db="EMBL/GenBank/DDBJ databases">
        <title>Comparative genomics and description of representatives of a novel lineage of planctomycetes thriving in anoxic sediments.</title>
        <authorList>
            <person name="Spring S."/>
            <person name="Bunk B."/>
            <person name="Sproer C."/>
        </authorList>
    </citation>
    <scope>NUCLEOTIDE SEQUENCE [LARGE SCALE GENOMIC DNA]</scope>
    <source>
        <strain evidence="7">ST-PulAB-D4</strain>
    </source>
</reference>
<keyword evidence="1 6" id="KW-0489">Methyltransferase</keyword>
<accession>A0A1W6LPW9</accession>
<evidence type="ECO:0000256" key="3">
    <source>
        <dbReference type="ARBA" id="ARBA00022691"/>
    </source>
</evidence>
<dbReference type="Proteomes" id="UP000193334">
    <property type="component" value="Chromosome"/>
</dbReference>
<dbReference type="GO" id="GO:0052729">
    <property type="term" value="F:dimethylglycine N-methyltransferase activity"/>
    <property type="evidence" value="ECO:0007669"/>
    <property type="project" value="UniProtKB-ARBA"/>
</dbReference>
<dbReference type="GO" id="GO:0019286">
    <property type="term" value="P:glycine betaine biosynthetic process from glycine"/>
    <property type="evidence" value="ECO:0007669"/>
    <property type="project" value="UniProtKB-ARBA"/>
</dbReference>
<dbReference type="InterPro" id="IPR013216">
    <property type="entry name" value="Methyltransf_11"/>
</dbReference>
<dbReference type="CDD" id="cd02440">
    <property type="entry name" value="AdoMet_MTases"/>
    <property type="match status" value="1"/>
</dbReference>
<sequence>MSTTYSKPIQVARDYYNSEDADNFYFHVWGGEDIHIGLYDGKNSIREASRETVKAMAAKLSKLDSDVKILDIGAGYGGAARFLAAEYGCQVTCLNLSEVENERDRAMNKEQGLDHLIDVVDGAFEDLPFKDSEFDIIWSQDAILHSSDREKVLKEACRVLKKGGEFVFTDPMQDDNCPPDVLQPIYDRIHLSSLGSPGFYKEAGEKVGFKFVDFEDHTSQLPTHYGNVLKEFEKREDELKGIVSEQYAANMKKGLRHWVEGGNSGHLAWGIFLFKKV</sequence>
<comment type="pathway">
    <text evidence="4">Amine and polyamine biosynthesis; betaine biosynthesis via glycine pathway; betaine from glycine: step 3/3.</text>
</comment>
<dbReference type="PANTHER" id="PTHR44068:SF11">
    <property type="entry name" value="GERANYL DIPHOSPHATE 2-C-METHYLTRANSFERASE"/>
    <property type="match status" value="1"/>
</dbReference>
<evidence type="ECO:0000313" key="6">
    <source>
        <dbReference type="EMBL" id="ARN57806.1"/>
    </source>
</evidence>
<dbReference type="AlphaFoldDB" id="A0A1W6LPW9"/>
<dbReference type="GO" id="GO:0032259">
    <property type="term" value="P:methylation"/>
    <property type="evidence" value="ECO:0007669"/>
    <property type="project" value="UniProtKB-KW"/>
</dbReference>
<dbReference type="SUPFAM" id="SSF53335">
    <property type="entry name" value="S-adenosyl-L-methionine-dependent methyltransferases"/>
    <property type="match status" value="1"/>
</dbReference>
<dbReference type="KEGG" id="pbp:STSP1_02232"/>
<proteinExistence type="predicted"/>
<dbReference type="EMBL" id="CP021023">
    <property type="protein sequence ID" value="ARN57806.1"/>
    <property type="molecule type" value="Genomic_DNA"/>
</dbReference>
<evidence type="ECO:0000256" key="4">
    <source>
        <dbReference type="ARBA" id="ARBA00060542"/>
    </source>
</evidence>
<dbReference type="RefSeq" id="WP_085756425.1">
    <property type="nucleotide sequence ID" value="NZ_CP021023.1"/>
</dbReference>
<evidence type="ECO:0000313" key="7">
    <source>
        <dbReference type="Proteomes" id="UP000193334"/>
    </source>
</evidence>
<keyword evidence="3" id="KW-0949">S-adenosyl-L-methionine</keyword>
<dbReference type="STRING" id="1941349.STSP1_02232"/>
<dbReference type="InterPro" id="IPR050447">
    <property type="entry name" value="Erg6_SMT_methyltransf"/>
</dbReference>
<dbReference type="FunFam" id="3.40.50.150:FF:000461">
    <property type="entry name" value="Sarcosine/dimethylglycine N-methyltransferase"/>
    <property type="match status" value="1"/>
</dbReference>
<organism evidence="6 7">
    <name type="scientific">Sedimentisphaera salicampi</name>
    <dbReference type="NCBI Taxonomy" id="1941349"/>
    <lineage>
        <taxon>Bacteria</taxon>
        <taxon>Pseudomonadati</taxon>
        <taxon>Planctomycetota</taxon>
        <taxon>Phycisphaerae</taxon>
        <taxon>Sedimentisphaerales</taxon>
        <taxon>Sedimentisphaeraceae</taxon>
        <taxon>Sedimentisphaera</taxon>
    </lineage>
</organism>
<dbReference type="Gene3D" id="3.40.50.150">
    <property type="entry name" value="Vaccinia Virus protein VP39"/>
    <property type="match status" value="1"/>
</dbReference>
<dbReference type="EC" id="2.1.1.157" evidence="6"/>
<evidence type="ECO:0000256" key="1">
    <source>
        <dbReference type="ARBA" id="ARBA00022603"/>
    </source>
</evidence>
<dbReference type="InterPro" id="IPR029063">
    <property type="entry name" value="SAM-dependent_MTases_sf"/>
</dbReference>
<dbReference type="Pfam" id="PF08241">
    <property type="entry name" value="Methyltransf_11"/>
    <property type="match status" value="1"/>
</dbReference>
<feature type="domain" description="Methyltransferase type 11" evidence="5">
    <location>
        <begin position="70"/>
        <end position="168"/>
    </location>
</feature>
<gene>
    <name evidence="6" type="ORF">STSP1_02232</name>
</gene>
<keyword evidence="2 6" id="KW-0808">Transferase</keyword>
<keyword evidence="7" id="KW-1185">Reference proteome</keyword>
<evidence type="ECO:0000259" key="5">
    <source>
        <dbReference type="Pfam" id="PF08241"/>
    </source>
</evidence>
<dbReference type="PANTHER" id="PTHR44068">
    <property type="entry name" value="ZGC:194242"/>
    <property type="match status" value="1"/>
</dbReference>
<protein>
    <submittedName>
        <fullName evidence="6">Sarcosine/dimethylglycine N-methyltransferase</fullName>
        <ecNumber evidence="6">2.1.1.157</ecNumber>
    </submittedName>
</protein>